<reference evidence="3" key="1">
    <citation type="submission" date="2016-11" db="EMBL/GenBank/DDBJ databases">
        <title>Actinomyces gypaetusis sp. nov. isolated from Gypaetus barbatus in Qinghai Tibet Plateau China.</title>
        <authorList>
            <person name="Meng X."/>
        </authorList>
    </citation>
    <scope>NUCLEOTIDE SEQUENCE [LARGE SCALE GENOMIC DNA]</scope>
    <source>
        <strain evidence="3">DSM 15383</strain>
    </source>
</reference>
<evidence type="ECO:0000259" key="1">
    <source>
        <dbReference type="Pfam" id="PF07693"/>
    </source>
</evidence>
<dbReference type="AlphaFoldDB" id="A0A1Q5PL31"/>
<sequence>MTSSTFGFNDVPADDDLVQVESYLTGLSYFMTICQTPMTIAIQGDWGTGKTSAMRVLKHNLSSNDYWQVDFNTWQYAQFDLGDQLVFSLIGTILSELNARIPTPKSEENEFATNLKKNIKKTERAVKLGLLAAARTAIKSMVPYGEAIVAGLDEAQKTRAEDIDSETSAGGLAEMDASIQLITDLRSSLQQIVQDIVQADPSMHGFRGPNRIIIYIDDLDRLEPERAVAIMEAIKVFLDVPDCVFVLAIDFAVVLRGVREKYGPDFSEDKARAFFDKIIQVPFNLPVGAYNVAELLKTGLESIGLDVSEDELENFDILAQSSAGRNPRSIKRLINTFGLIKTIGKAVLSTDKQSSNNDLANDIHIFAILCLQTAYPDVFSELTRPQSLEGRSEKWNEIIEAATQDSEESRTWRGKFGISEYKEDAFRTFIETVNQLFATKEGKEFNPELFNDALVKSAVTAVGTTETAGATTQTAFRSSAIESLEDRQSALRKTNSHAADLAIIFENVLKEVLGDIQAGVTPAYWSYQASAESRLPSAVIGKRFIELYPRRYGISLMFGNYLTDKAGLDILTEMKHQFPEVATKHSPNSNPRFSIREIKTEDHTRCAARLIAEGYLRNEG</sequence>
<accession>A0A1Q5PL31</accession>
<dbReference type="Proteomes" id="UP000186465">
    <property type="component" value="Unassembled WGS sequence"/>
</dbReference>
<comment type="caution">
    <text evidence="2">The sequence shown here is derived from an EMBL/GenBank/DDBJ whole genome shotgun (WGS) entry which is preliminary data.</text>
</comment>
<dbReference type="SUPFAM" id="SSF52540">
    <property type="entry name" value="P-loop containing nucleoside triphosphate hydrolases"/>
    <property type="match status" value="1"/>
</dbReference>
<dbReference type="Pfam" id="PF07693">
    <property type="entry name" value="KAP_NTPase"/>
    <property type="match status" value="1"/>
</dbReference>
<dbReference type="RefSeq" id="WP_075361920.1">
    <property type="nucleotide sequence ID" value="NZ_MPDM01000007.1"/>
</dbReference>
<dbReference type="PANTHER" id="PTHR22674:SF6">
    <property type="entry name" value="NTPASE KAP FAMILY P-LOOP DOMAIN-CONTAINING PROTEIN 1"/>
    <property type="match status" value="1"/>
</dbReference>
<protein>
    <recommendedName>
        <fullName evidence="1">KAP NTPase domain-containing protein</fullName>
    </recommendedName>
</protein>
<dbReference type="EMBL" id="MPDM01000007">
    <property type="protein sequence ID" value="OKL47349.1"/>
    <property type="molecule type" value="Genomic_DNA"/>
</dbReference>
<evidence type="ECO:0000313" key="2">
    <source>
        <dbReference type="EMBL" id="OKL47349.1"/>
    </source>
</evidence>
<dbReference type="InterPro" id="IPR027417">
    <property type="entry name" value="P-loop_NTPase"/>
</dbReference>
<feature type="domain" description="KAP NTPase" evidence="1">
    <location>
        <begin position="32"/>
        <end position="341"/>
    </location>
</feature>
<dbReference type="OrthoDB" id="88903at2"/>
<gene>
    <name evidence="2" type="ORF">BM477_06685</name>
</gene>
<organism evidence="2 3">
    <name type="scientific">Boudabousia marimammalium</name>
    <dbReference type="NCBI Taxonomy" id="156892"/>
    <lineage>
        <taxon>Bacteria</taxon>
        <taxon>Bacillati</taxon>
        <taxon>Actinomycetota</taxon>
        <taxon>Actinomycetes</taxon>
        <taxon>Actinomycetales</taxon>
        <taxon>Actinomycetaceae</taxon>
        <taxon>Boudabousia</taxon>
    </lineage>
</organism>
<evidence type="ECO:0000313" key="3">
    <source>
        <dbReference type="Proteomes" id="UP000186465"/>
    </source>
</evidence>
<proteinExistence type="predicted"/>
<dbReference type="Gene3D" id="3.40.50.300">
    <property type="entry name" value="P-loop containing nucleotide triphosphate hydrolases"/>
    <property type="match status" value="1"/>
</dbReference>
<dbReference type="InterPro" id="IPR011646">
    <property type="entry name" value="KAP_P-loop"/>
</dbReference>
<keyword evidence="3" id="KW-1185">Reference proteome</keyword>
<dbReference type="InterPro" id="IPR052754">
    <property type="entry name" value="NTPase_KAP_P-loop"/>
</dbReference>
<name>A0A1Q5PL31_9ACTO</name>
<dbReference type="PANTHER" id="PTHR22674">
    <property type="entry name" value="NTPASE, KAP FAMILY P-LOOP DOMAIN-CONTAINING 1"/>
    <property type="match status" value="1"/>
</dbReference>